<accession>A0A814A8W4</accession>
<dbReference type="EMBL" id="CAJOBC010001639">
    <property type="protein sequence ID" value="CAF3690339.1"/>
    <property type="molecule type" value="Genomic_DNA"/>
</dbReference>
<evidence type="ECO:0008006" key="6">
    <source>
        <dbReference type="Google" id="ProtNLM"/>
    </source>
</evidence>
<protein>
    <recommendedName>
        <fullName evidence="6">Ubiquitin-like protease family profile domain-containing protein</fullName>
    </recommendedName>
</protein>
<dbReference type="InterPro" id="IPR038765">
    <property type="entry name" value="Papain-like_cys_pep_sf"/>
</dbReference>
<dbReference type="PANTHER" id="PTHR34718:SF2">
    <property type="entry name" value="PHD-TYPE DOMAIN-CONTAINING PROTEIN"/>
    <property type="match status" value="1"/>
</dbReference>
<evidence type="ECO:0000313" key="4">
    <source>
        <dbReference type="EMBL" id="CAF4120514.1"/>
    </source>
</evidence>
<organism evidence="1 5">
    <name type="scientific">Didymodactylos carnosus</name>
    <dbReference type="NCBI Taxonomy" id="1234261"/>
    <lineage>
        <taxon>Eukaryota</taxon>
        <taxon>Metazoa</taxon>
        <taxon>Spiralia</taxon>
        <taxon>Gnathifera</taxon>
        <taxon>Rotifera</taxon>
        <taxon>Eurotatoria</taxon>
        <taxon>Bdelloidea</taxon>
        <taxon>Philodinida</taxon>
        <taxon>Philodinidae</taxon>
        <taxon>Didymodactylos</taxon>
    </lineage>
</organism>
<dbReference type="Proteomes" id="UP000663829">
    <property type="component" value="Unassembled WGS sequence"/>
</dbReference>
<dbReference type="Proteomes" id="UP000681722">
    <property type="component" value="Unassembled WGS sequence"/>
</dbReference>
<dbReference type="SUPFAM" id="SSF54001">
    <property type="entry name" value="Cysteine proteinases"/>
    <property type="match status" value="1"/>
</dbReference>
<evidence type="ECO:0000313" key="2">
    <source>
        <dbReference type="EMBL" id="CAF1312218.1"/>
    </source>
</evidence>
<evidence type="ECO:0000313" key="1">
    <source>
        <dbReference type="EMBL" id="CAF0908927.1"/>
    </source>
</evidence>
<dbReference type="Proteomes" id="UP000677228">
    <property type="component" value="Unassembled WGS sequence"/>
</dbReference>
<name>A0A814A8W4_9BILA</name>
<reference evidence="1" key="1">
    <citation type="submission" date="2021-02" db="EMBL/GenBank/DDBJ databases">
        <authorList>
            <person name="Nowell W R."/>
        </authorList>
    </citation>
    <scope>NUCLEOTIDE SEQUENCE</scope>
</reference>
<evidence type="ECO:0000313" key="5">
    <source>
        <dbReference type="Proteomes" id="UP000663829"/>
    </source>
</evidence>
<dbReference type="PANTHER" id="PTHR34718">
    <property type="entry name" value="PHD-TYPE DOMAIN-CONTAINING PROTEIN"/>
    <property type="match status" value="1"/>
</dbReference>
<dbReference type="EMBL" id="CAJNOQ010001639">
    <property type="protein sequence ID" value="CAF0908927.1"/>
    <property type="molecule type" value="Genomic_DNA"/>
</dbReference>
<dbReference type="AlphaFoldDB" id="A0A814A8W4"/>
<dbReference type="OrthoDB" id="5985686at2759"/>
<dbReference type="Proteomes" id="UP000682733">
    <property type="component" value="Unassembled WGS sequence"/>
</dbReference>
<comment type="caution">
    <text evidence="1">The sequence shown here is derived from an EMBL/GenBank/DDBJ whole genome shotgun (WGS) entry which is preliminary data.</text>
</comment>
<gene>
    <name evidence="1" type="ORF">GPM918_LOCUS9040</name>
    <name evidence="2" type="ORF">OVA965_LOCUS29037</name>
    <name evidence="3" type="ORF">SRO942_LOCUS9041</name>
    <name evidence="4" type="ORF">TMI583_LOCUS29801</name>
</gene>
<keyword evidence="5" id="KW-1185">Reference proteome</keyword>
<proteinExistence type="predicted"/>
<dbReference type="EMBL" id="CAJOBA010041770">
    <property type="protein sequence ID" value="CAF4120514.1"/>
    <property type="molecule type" value="Genomic_DNA"/>
</dbReference>
<sequence length="239" mass="28126">MIYNRGGALPFLYRKCATPNIQQEPTAKQAKFDHIEDEIEEQNVMKFNQEQELEQEYDVKSFQEDNEQLPKLQSESEPKEEQAHLLLKEKVIFSYSNLKRYNFKRNKKLDSIHDVYDKTTWLTDFHIYLFFELLHNQFPNINESISPFFRDILPDEEKVLVSFENVQQQIGGNDCGLFALAFATSLCYTDVASLMFYDQIPLRDHYVKCIENNEIQPFPSKPKRGSTKNASKLVDLYLT</sequence>
<dbReference type="EMBL" id="CAJNOK010020184">
    <property type="protein sequence ID" value="CAF1312218.1"/>
    <property type="molecule type" value="Genomic_DNA"/>
</dbReference>
<evidence type="ECO:0000313" key="3">
    <source>
        <dbReference type="EMBL" id="CAF3690339.1"/>
    </source>
</evidence>